<evidence type="ECO:0000256" key="1">
    <source>
        <dbReference type="ARBA" id="ARBA00010523"/>
    </source>
</evidence>
<evidence type="ECO:0000313" key="4">
    <source>
        <dbReference type="EMBL" id="NWJ29677.1"/>
    </source>
</evidence>
<gene>
    <name evidence="4" type="ORF">HX850_01990</name>
</gene>
<dbReference type="Pfam" id="PF10432">
    <property type="entry name" value="bact-PGI_C"/>
    <property type="match status" value="1"/>
</dbReference>
<dbReference type="CDD" id="cd05017">
    <property type="entry name" value="SIS_PGI_PMI_1"/>
    <property type="match status" value="1"/>
</dbReference>
<accession>A0A7K4MKF1</accession>
<name>A0A7K4MKF1_9ARCH</name>
<dbReference type="InterPro" id="IPR046348">
    <property type="entry name" value="SIS_dom_sf"/>
</dbReference>
<protein>
    <submittedName>
        <fullName evidence="4">SIS domain-containing protein</fullName>
    </submittedName>
</protein>
<comment type="similarity">
    <text evidence="1">Belongs to the PGI/PMI family.</text>
</comment>
<dbReference type="CDD" id="cd05637">
    <property type="entry name" value="SIS_PGI_PMI_2"/>
    <property type="match status" value="1"/>
</dbReference>
<keyword evidence="2" id="KW-0413">Isomerase</keyword>
<dbReference type="Pfam" id="PF01380">
    <property type="entry name" value="SIS"/>
    <property type="match status" value="1"/>
</dbReference>
<reference evidence="4 5" key="1">
    <citation type="journal article" date="2019" name="Environ. Microbiol.">
        <title>Genomics insights into ecotype formation of ammonia-oxidizing archaea in the deep ocean.</title>
        <authorList>
            <person name="Wang Y."/>
            <person name="Huang J.M."/>
            <person name="Cui G.J."/>
            <person name="Nunoura T."/>
            <person name="Takaki Y."/>
            <person name="Li W.L."/>
            <person name="Li J."/>
            <person name="Gao Z.M."/>
            <person name="Takai K."/>
            <person name="Zhang A.Q."/>
            <person name="Stepanauskas R."/>
        </authorList>
    </citation>
    <scope>NUCLEOTIDE SEQUENCE [LARGE SCALE GENOMIC DNA]</scope>
    <source>
        <strain evidence="4 5">C4</strain>
    </source>
</reference>
<dbReference type="InterPro" id="IPR035484">
    <property type="entry name" value="SIS_PGI/PMI_1"/>
</dbReference>
<dbReference type="InterPro" id="IPR019490">
    <property type="entry name" value="Glu6P/Mann6P_isomerase_C"/>
</dbReference>
<dbReference type="GO" id="GO:0004347">
    <property type="term" value="F:glucose-6-phosphate isomerase activity"/>
    <property type="evidence" value="ECO:0007669"/>
    <property type="project" value="InterPro"/>
</dbReference>
<dbReference type="SUPFAM" id="SSF53697">
    <property type="entry name" value="SIS domain"/>
    <property type="match status" value="1"/>
</dbReference>
<evidence type="ECO:0000256" key="2">
    <source>
        <dbReference type="ARBA" id="ARBA00023235"/>
    </source>
</evidence>
<feature type="domain" description="SIS" evidence="3">
    <location>
        <begin position="21"/>
        <end position="159"/>
    </location>
</feature>
<comment type="caution">
    <text evidence="4">The sequence shown here is derived from an EMBL/GenBank/DDBJ whole genome shotgun (WGS) entry which is preliminary data.</text>
</comment>
<dbReference type="EMBL" id="JACATK010000005">
    <property type="protein sequence ID" value="NWJ29677.1"/>
    <property type="molecule type" value="Genomic_DNA"/>
</dbReference>
<dbReference type="AlphaFoldDB" id="A0A7K4MKF1"/>
<dbReference type="GO" id="GO:0097367">
    <property type="term" value="F:carbohydrate derivative binding"/>
    <property type="evidence" value="ECO:0007669"/>
    <property type="project" value="InterPro"/>
</dbReference>
<dbReference type="PROSITE" id="PS51464">
    <property type="entry name" value="SIS"/>
    <property type="match status" value="1"/>
</dbReference>
<dbReference type="InterPro" id="IPR001347">
    <property type="entry name" value="SIS_dom"/>
</dbReference>
<evidence type="ECO:0000259" key="3">
    <source>
        <dbReference type="PROSITE" id="PS51464"/>
    </source>
</evidence>
<dbReference type="GO" id="GO:0004476">
    <property type="term" value="F:mannose-6-phosphate isomerase activity"/>
    <property type="evidence" value="ECO:0007669"/>
    <property type="project" value="InterPro"/>
</dbReference>
<dbReference type="GO" id="GO:0005975">
    <property type="term" value="P:carbohydrate metabolic process"/>
    <property type="evidence" value="ECO:0007669"/>
    <property type="project" value="InterPro"/>
</dbReference>
<evidence type="ECO:0000313" key="5">
    <source>
        <dbReference type="Proteomes" id="UP000568446"/>
    </source>
</evidence>
<sequence length="326" mass="36829">MSNIYDNWSNIARESYNSDLELVNFKDIDHIVFAGMGGSGAIGDVFSSILSKTNIHVSFVKGYQLPKTVDENTMTVVTSISGNTDETMTILKQLKKDENKTIAFSSGGLIENYCMKNNINYRKLNQSLSPRTSFPTFLYGILKVLGPIIPIKNDDIKNSLNNLEKISSNISSKNLTDTNFSLRLAEWIKGIPLIYYPGGLQASAIRFKNSLQENSKIHVIAEDVIEACHNGIVSWERSSNVQPILIQGQDDHVKTKERWSILKEYFQNKEIPFWEVKSIEGGILTKIINLIYQLDYCSIYLAILNEIDPNSVNSIDFVKKRLNSEK</sequence>
<dbReference type="GO" id="GO:1901135">
    <property type="term" value="P:carbohydrate derivative metabolic process"/>
    <property type="evidence" value="ECO:0007669"/>
    <property type="project" value="InterPro"/>
</dbReference>
<dbReference type="Proteomes" id="UP000568446">
    <property type="component" value="Unassembled WGS sequence"/>
</dbReference>
<proteinExistence type="inferred from homology"/>
<organism evidence="4 5">
    <name type="scientific">Marine Group I thaumarchaeote</name>
    <dbReference type="NCBI Taxonomy" id="2511932"/>
    <lineage>
        <taxon>Archaea</taxon>
        <taxon>Nitrososphaerota</taxon>
        <taxon>Marine Group I</taxon>
    </lineage>
</organism>
<dbReference type="Gene3D" id="3.40.50.10490">
    <property type="entry name" value="Glucose-6-phosphate isomerase like protein, domain 1"/>
    <property type="match status" value="2"/>
</dbReference>